<organism evidence="3 4">
    <name type="scientific">Dinghuibacter silviterrae</name>
    <dbReference type="NCBI Taxonomy" id="1539049"/>
    <lineage>
        <taxon>Bacteria</taxon>
        <taxon>Pseudomonadati</taxon>
        <taxon>Bacteroidota</taxon>
        <taxon>Chitinophagia</taxon>
        <taxon>Chitinophagales</taxon>
        <taxon>Chitinophagaceae</taxon>
        <taxon>Dinghuibacter</taxon>
    </lineage>
</organism>
<comment type="caution">
    <text evidence="3">The sequence shown here is derived from an EMBL/GenBank/DDBJ whole genome shotgun (WGS) entry which is preliminary data.</text>
</comment>
<feature type="chain" id="PRO_5020320647" evidence="1">
    <location>
        <begin position="23"/>
        <end position="234"/>
    </location>
</feature>
<dbReference type="Gene3D" id="2.60.120.560">
    <property type="entry name" value="Exo-inulinase, domain 1"/>
    <property type="match status" value="1"/>
</dbReference>
<accession>A0A4R8DNM8</accession>
<dbReference type="OrthoDB" id="659240at2"/>
<keyword evidence="1" id="KW-0732">Signal</keyword>
<reference evidence="3 4" key="1">
    <citation type="submission" date="2019-03" db="EMBL/GenBank/DDBJ databases">
        <title>Genomic Encyclopedia of Type Strains, Phase IV (KMG-IV): sequencing the most valuable type-strain genomes for metagenomic binning, comparative biology and taxonomic classification.</title>
        <authorList>
            <person name="Goeker M."/>
        </authorList>
    </citation>
    <scope>NUCLEOTIDE SEQUENCE [LARGE SCALE GENOMIC DNA]</scope>
    <source>
        <strain evidence="3 4">DSM 100059</strain>
    </source>
</reference>
<feature type="signal peptide" evidence="1">
    <location>
        <begin position="1"/>
        <end position="22"/>
    </location>
</feature>
<evidence type="ECO:0000313" key="4">
    <source>
        <dbReference type="Proteomes" id="UP000294498"/>
    </source>
</evidence>
<dbReference type="Proteomes" id="UP000294498">
    <property type="component" value="Unassembled WGS sequence"/>
</dbReference>
<evidence type="ECO:0000313" key="3">
    <source>
        <dbReference type="EMBL" id="TDW99623.1"/>
    </source>
</evidence>
<dbReference type="RefSeq" id="WP_133990476.1">
    <property type="nucleotide sequence ID" value="NZ_SODV01000001.1"/>
</dbReference>
<keyword evidence="4" id="KW-1185">Reference proteome</keyword>
<gene>
    <name evidence="3" type="ORF">EDB95_0633</name>
</gene>
<feature type="domain" description="3-keto-alpha-glucoside-1,2-lyase/3-keto-2-hydroxy-glucal hydratase" evidence="2">
    <location>
        <begin position="30"/>
        <end position="232"/>
    </location>
</feature>
<dbReference type="Pfam" id="PF06439">
    <property type="entry name" value="3keto-disac_hyd"/>
    <property type="match status" value="1"/>
</dbReference>
<name>A0A4R8DNM8_9BACT</name>
<sequence length="234" mass="26229">MKRFVLVSLALVALSAAKPVSTAVKTVSGDWVSIFDGKTTHGWHTYGQSTAGSAWKAADGVLHLDASSRDGRGDLVTDGEYDNFDLKLEWKESKGANSGIMFDVHEDPSKYQNTYETGPEMQILDNDNHPDGKNFKHRAGDLYDLIPCKVQTVKPVGEWNKVEIRLRNGKLQFFLNDTEVVATRMWTDDWNKLVAGSKFAKMPGFATFHKGHISLQDHGGDEDVWFRDIQIKQL</sequence>
<dbReference type="GO" id="GO:0016787">
    <property type="term" value="F:hydrolase activity"/>
    <property type="evidence" value="ECO:0007669"/>
    <property type="project" value="InterPro"/>
</dbReference>
<proteinExistence type="predicted"/>
<evidence type="ECO:0000259" key="2">
    <source>
        <dbReference type="Pfam" id="PF06439"/>
    </source>
</evidence>
<dbReference type="EMBL" id="SODV01000001">
    <property type="protein sequence ID" value="TDW99623.1"/>
    <property type="molecule type" value="Genomic_DNA"/>
</dbReference>
<protein>
    <submittedName>
        <fullName evidence="3">Uncharacterized protein DUF1080</fullName>
    </submittedName>
</protein>
<dbReference type="AlphaFoldDB" id="A0A4R8DNM8"/>
<dbReference type="InterPro" id="IPR010496">
    <property type="entry name" value="AL/BT2_dom"/>
</dbReference>
<evidence type="ECO:0000256" key="1">
    <source>
        <dbReference type="SAM" id="SignalP"/>
    </source>
</evidence>